<gene>
    <name evidence="1" type="ORF">LCGC14_1334670</name>
</gene>
<proteinExistence type="predicted"/>
<accession>A0A0F9KFE9</accession>
<protein>
    <submittedName>
        <fullName evidence="1">Uncharacterized protein</fullName>
    </submittedName>
</protein>
<name>A0A0F9KFE9_9ZZZZ</name>
<dbReference type="EMBL" id="LAZR01008104">
    <property type="protein sequence ID" value="KKM80949.1"/>
    <property type="molecule type" value="Genomic_DNA"/>
</dbReference>
<organism evidence="1">
    <name type="scientific">marine sediment metagenome</name>
    <dbReference type="NCBI Taxonomy" id="412755"/>
    <lineage>
        <taxon>unclassified sequences</taxon>
        <taxon>metagenomes</taxon>
        <taxon>ecological metagenomes</taxon>
    </lineage>
</organism>
<evidence type="ECO:0000313" key="1">
    <source>
        <dbReference type="EMBL" id="KKM80949.1"/>
    </source>
</evidence>
<reference evidence="1" key="1">
    <citation type="journal article" date="2015" name="Nature">
        <title>Complex archaea that bridge the gap between prokaryotes and eukaryotes.</title>
        <authorList>
            <person name="Spang A."/>
            <person name="Saw J.H."/>
            <person name="Jorgensen S.L."/>
            <person name="Zaremba-Niedzwiedzka K."/>
            <person name="Martijn J."/>
            <person name="Lind A.E."/>
            <person name="van Eijk R."/>
            <person name="Schleper C."/>
            <person name="Guy L."/>
            <person name="Ettema T.J."/>
        </authorList>
    </citation>
    <scope>NUCLEOTIDE SEQUENCE</scope>
</reference>
<sequence length="59" mass="7084">MADKFKRVAYLCQWCGQNLHEVTNERSMRPLPIYNDYDGKQYCSIYCAKTGYSFYNERN</sequence>
<dbReference type="AlphaFoldDB" id="A0A0F9KFE9"/>
<comment type="caution">
    <text evidence="1">The sequence shown here is derived from an EMBL/GenBank/DDBJ whole genome shotgun (WGS) entry which is preliminary data.</text>
</comment>